<keyword evidence="6" id="KW-0624">Polysaccharide degradation</keyword>
<dbReference type="InterPro" id="IPR002037">
    <property type="entry name" value="Glyco_hydro_8"/>
</dbReference>
<dbReference type="Proteomes" id="UP000027778">
    <property type="component" value="Unassembled WGS sequence"/>
</dbReference>
<keyword evidence="4 6" id="KW-0326">Glycosidase</keyword>
<evidence type="ECO:0000256" key="4">
    <source>
        <dbReference type="ARBA" id="ARBA00023295"/>
    </source>
</evidence>
<gene>
    <name evidence="8" type="ORF">BAGA_22080</name>
</gene>
<dbReference type="OrthoDB" id="9803461at2"/>
<comment type="caution">
    <text evidence="8">The sequence shown here is derived from an EMBL/GenBank/DDBJ whole genome shotgun (WGS) entry which is preliminary data.</text>
</comment>
<protein>
    <recommendedName>
        <fullName evidence="6">Glucanase</fullName>
        <ecNumber evidence="6">3.2.1.-</ecNumber>
    </recommendedName>
</protein>
<dbReference type="EC" id="3.2.1.-" evidence="6"/>
<name>A0A073K493_9BACI</name>
<evidence type="ECO:0000256" key="6">
    <source>
        <dbReference type="RuleBase" id="RU361167"/>
    </source>
</evidence>
<evidence type="ECO:0000256" key="2">
    <source>
        <dbReference type="ARBA" id="ARBA00022729"/>
    </source>
</evidence>
<keyword evidence="6" id="KW-0119">Carbohydrate metabolism</keyword>
<keyword evidence="2 7" id="KW-0732">Signal</keyword>
<reference evidence="8 9" key="1">
    <citation type="submission" date="2014-06" db="EMBL/GenBank/DDBJ databases">
        <title>Draft genome sequence of Bacillus gaemokensis JCM 15801 (MCCC 1A00707).</title>
        <authorList>
            <person name="Lai Q."/>
            <person name="Liu Y."/>
            <person name="Shao Z."/>
        </authorList>
    </citation>
    <scope>NUCLEOTIDE SEQUENCE [LARGE SCALE GENOMIC DNA]</scope>
    <source>
        <strain evidence="8 9">JCM 15801</strain>
    </source>
</reference>
<evidence type="ECO:0000313" key="9">
    <source>
        <dbReference type="Proteomes" id="UP000027778"/>
    </source>
</evidence>
<feature type="signal peptide" evidence="7">
    <location>
        <begin position="1"/>
        <end position="27"/>
    </location>
</feature>
<dbReference type="Pfam" id="PF01270">
    <property type="entry name" value="Glyco_hydro_8"/>
    <property type="match status" value="1"/>
</dbReference>
<dbReference type="PROSITE" id="PS00812">
    <property type="entry name" value="GLYCOSYL_HYDROL_F8"/>
    <property type="match status" value="1"/>
</dbReference>
<evidence type="ECO:0000256" key="1">
    <source>
        <dbReference type="ARBA" id="ARBA00009209"/>
    </source>
</evidence>
<evidence type="ECO:0000256" key="3">
    <source>
        <dbReference type="ARBA" id="ARBA00022801"/>
    </source>
</evidence>
<evidence type="ECO:0000256" key="7">
    <source>
        <dbReference type="SAM" id="SignalP"/>
    </source>
</evidence>
<evidence type="ECO:0000256" key="5">
    <source>
        <dbReference type="PROSITE-ProRule" id="PRU10058"/>
    </source>
</evidence>
<feature type="chain" id="PRO_5001690807" description="Glucanase" evidence="7">
    <location>
        <begin position="28"/>
        <end position="461"/>
    </location>
</feature>
<dbReference type="PRINTS" id="PR00735">
    <property type="entry name" value="GLHYDRLASE8"/>
</dbReference>
<dbReference type="Gene3D" id="1.50.10.10">
    <property type="match status" value="1"/>
</dbReference>
<dbReference type="RefSeq" id="WP_033678112.1">
    <property type="nucleotide sequence ID" value="NZ_JOTM01000040.1"/>
</dbReference>
<dbReference type="InterPro" id="IPR012341">
    <property type="entry name" value="6hp_glycosidase-like_sf"/>
</dbReference>
<dbReference type="STRING" id="574375.AZF08_26665"/>
<dbReference type="InterPro" id="IPR008928">
    <property type="entry name" value="6-hairpin_glycosidase_sf"/>
</dbReference>
<sequence length="461" mass="51841">MSRKRKIFTFISAFGISLASYSNCTSATVFDSNALRNTGDKIYTSTISNYSQVSAVAREMKPFPQQINYSGIIKPNHVSQESLNSSVINYYNNWKKKYLKNDLSSLPGGYYVKGEITGDAEGFKPLGTSEGQGYGMIITVLMAGYDSNAQTIYNGLFKTARAFKSSGNPNLMGWVVADSKKAQGHFDSATDGDLDIAYSLLLAHKQWGSNGTINYLKEAQNMITKGIKASNVTKNNSLNLGDWGSKSTFDTRPSDWMMSHFRTFYEFTGDQTWMNVIDNLYNVYTQFTNKYSPTTGLISDFVVKNPPQPAPKNFLDESKHTDAYYYNASRVPLRIVMDYAMYGEKRSKVISDKVATWIKNKTKSDPAKIVDGYQLNGTNIGDYPTAVFVSPFIAAGTTNSNNQAWVNSGWDWMKNKKESYFSDSYNLLTMLFITGNWWKPIPDEKNIQNPTKPEIQSEYKE</sequence>
<proteinExistence type="inferred from homology"/>
<dbReference type="GO" id="GO:0000272">
    <property type="term" value="P:polysaccharide catabolic process"/>
    <property type="evidence" value="ECO:0007669"/>
    <property type="project" value="UniProtKB-KW"/>
</dbReference>
<keyword evidence="9" id="KW-1185">Reference proteome</keyword>
<dbReference type="GO" id="GO:0004553">
    <property type="term" value="F:hydrolase activity, hydrolyzing O-glycosyl compounds"/>
    <property type="evidence" value="ECO:0007669"/>
    <property type="project" value="InterPro"/>
</dbReference>
<evidence type="ECO:0000313" key="8">
    <source>
        <dbReference type="EMBL" id="KEK22114.1"/>
    </source>
</evidence>
<dbReference type="EMBL" id="JOTM01000040">
    <property type="protein sequence ID" value="KEK22114.1"/>
    <property type="molecule type" value="Genomic_DNA"/>
</dbReference>
<comment type="similarity">
    <text evidence="1 6">Belongs to the glycosyl hydrolase 8 (cellulase D) family.</text>
</comment>
<dbReference type="AlphaFoldDB" id="A0A073K493"/>
<organism evidence="8 9">
    <name type="scientific">Bacillus gaemokensis</name>
    <dbReference type="NCBI Taxonomy" id="574375"/>
    <lineage>
        <taxon>Bacteria</taxon>
        <taxon>Bacillati</taxon>
        <taxon>Bacillota</taxon>
        <taxon>Bacilli</taxon>
        <taxon>Bacillales</taxon>
        <taxon>Bacillaceae</taxon>
        <taxon>Bacillus</taxon>
        <taxon>Bacillus cereus group</taxon>
    </lineage>
</organism>
<keyword evidence="3 6" id="KW-0378">Hydrolase</keyword>
<dbReference type="SUPFAM" id="SSF48208">
    <property type="entry name" value="Six-hairpin glycosidases"/>
    <property type="match status" value="1"/>
</dbReference>
<accession>A0A073K493</accession>
<dbReference type="InterPro" id="IPR019834">
    <property type="entry name" value="Glyco_hydro_8_CS"/>
</dbReference>
<feature type="active site" description="Nucleophile" evidence="5">
    <location>
        <position position="191"/>
    </location>
</feature>
<dbReference type="eggNOG" id="COG3405">
    <property type="taxonomic scope" value="Bacteria"/>
</dbReference>